<protein>
    <submittedName>
        <fullName evidence="3">Phosphodiesterase</fullName>
    </submittedName>
</protein>
<dbReference type="InterPro" id="IPR052900">
    <property type="entry name" value="Phospholipid_Metab_Enz"/>
</dbReference>
<dbReference type="InterPro" id="IPR038607">
    <property type="entry name" value="PhoD-like_sf"/>
</dbReference>
<reference evidence="3 4" key="1">
    <citation type="submission" date="2020-04" db="EMBL/GenBank/DDBJ databases">
        <authorList>
            <person name="Basu S."/>
            <person name="Maruthanayagam V."/>
            <person name="Chakraborty S."/>
            <person name="Pramanik A."/>
            <person name="Mukherjee J."/>
            <person name="Brink B."/>
        </authorList>
    </citation>
    <scope>NUCLEOTIDE SEQUENCE [LARGE SCALE GENOMIC DNA]</scope>
    <source>
        <strain evidence="3 4">AP17</strain>
    </source>
</reference>
<dbReference type="SUPFAM" id="SSF56300">
    <property type="entry name" value="Metallo-dependent phosphatases"/>
    <property type="match status" value="1"/>
</dbReference>
<feature type="domain" description="Phospholipase D N-terminal" evidence="2">
    <location>
        <begin position="186"/>
        <end position="260"/>
    </location>
</feature>
<gene>
    <name evidence="3" type="ORF">HCG48_03065</name>
</gene>
<evidence type="ECO:0000313" key="3">
    <source>
        <dbReference type="EMBL" id="QIZ69686.1"/>
    </source>
</evidence>
<dbReference type="InterPro" id="IPR032093">
    <property type="entry name" value="PhoD_N"/>
</dbReference>
<evidence type="ECO:0000313" key="4">
    <source>
        <dbReference type="Proteomes" id="UP000500857"/>
    </source>
</evidence>
<dbReference type="Pfam" id="PF09423">
    <property type="entry name" value="PhoD"/>
    <property type="match status" value="1"/>
</dbReference>
<dbReference type="PANTHER" id="PTHR43606:SF2">
    <property type="entry name" value="ALKALINE PHOSPHATASE FAMILY PROTEIN (AFU_ORTHOLOGUE AFUA_5G03860)"/>
    <property type="match status" value="1"/>
</dbReference>
<dbReference type="Gene3D" id="2.60.40.380">
    <property type="entry name" value="Purple acid phosphatase-like, N-terminal"/>
    <property type="match status" value="1"/>
</dbReference>
<dbReference type="EMBL" id="CP051167">
    <property type="protein sequence ID" value="QIZ69686.1"/>
    <property type="molecule type" value="Genomic_DNA"/>
</dbReference>
<sequence length="723" mass="79716">MLDLDTLFDERYYLATNPDVANAVNNGAIAPLQHFITFGQFERRDPSAIFDTDYYLSQYLDVADAVRQGSLAAVEHYLNFGQREGRDPGLLYDQSFYLSNNPDVAAAVAADQLTGIEHFLNFGEAEDRTPSRFYNPAYYLDRNPDVAAAVAADRLTGIQHYLEFGAIENRELSPFIEPGGSSLPNGVAAGDVTQTSAMLWARTTTPGPVNFEWNGGVAEIVATDPLVPVKLQLDGLQPNTEYTYTVSDSGGAIATGKFRTLAPPGRRTGLRFGVSGDWQGELAPYPSISNADSRNLDFFVQVGDTLEADSSSPDLPGVRQASSLLEFYTKHNEIYSERFGLNPWVDLRQSTATYSTWDDHDITNDFAGGAAPSESPQRNGIFGTGDGFVNETPVFREGLQAFQEFKPLQDQFYGETGDPRTANKQKLYRFNTHGSDAASFILDTRSFRDKPLPFLAETASEEEIAAYLQDAFEPGRTLLGRAQLEQLKTDLLTAENTGVTWKFVMSSVPMQHFGIPVAGERWEGYAAERTELLKFIEDNDIDNVVFVTGDFHGNVVNNVTYQEGFGQPQIQTGAMDVMVGPVGIQLNIGQGPFAAPFGPATVAFTPDALLPQSEKERYRGLTDVEEKNAFVRQVIDNRIVPLGYDPVGLEGSNIDARLLQGSYFAAHNYGWTEFEIDRDSQVLTVTTWGVEPYTESELEANPEAIASRTPTVRMQFEVTPETL</sequence>
<evidence type="ECO:0000259" key="2">
    <source>
        <dbReference type="Pfam" id="PF16655"/>
    </source>
</evidence>
<dbReference type="InterPro" id="IPR018946">
    <property type="entry name" value="PhoD-like_MPP"/>
</dbReference>
<accession>A0A6H1TTZ9</accession>
<dbReference type="AlphaFoldDB" id="A0A6H1TTZ9"/>
<dbReference type="Gene3D" id="3.60.21.70">
    <property type="entry name" value="PhoD-like phosphatase"/>
    <property type="match status" value="1"/>
</dbReference>
<dbReference type="InterPro" id="IPR029052">
    <property type="entry name" value="Metallo-depent_PP-like"/>
</dbReference>
<dbReference type="PANTHER" id="PTHR43606">
    <property type="entry name" value="PHOSPHATASE, PUTATIVE (AFU_ORTHOLOGUE AFUA_6G08710)-RELATED"/>
    <property type="match status" value="1"/>
</dbReference>
<dbReference type="Pfam" id="PF16655">
    <property type="entry name" value="PhoD_N"/>
    <property type="match status" value="1"/>
</dbReference>
<dbReference type="Proteomes" id="UP000500857">
    <property type="component" value="Chromosome"/>
</dbReference>
<dbReference type="RefSeq" id="WP_168567843.1">
    <property type="nucleotide sequence ID" value="NZ_CP051167.1"/>
</dbReference>
<proteinExistence type="predicted"/>
<dbReference type="KEGG" id="oxy:HCG48_03065"/>
<keyword evidence="4" id="KW-1185">Reference proteome</keyword>
<name>A0A6H1TTZ9_9CYAN</name>
<organism evidence="3 4">
    <name type="scientific">Oxynema aestuarii AP17</name>
    <dbReference type="NCBI Taxonomy" id="2064643"/>
    <lineage>
        <taxon>Bacteria</taxon>
        <taxon>Bacillati</taxon>
        <taxon>Cyanobacteriota</taxon>
        <taxon>Cyanophyceae</taxon>
        <taxon>Oscillatoriophycideae</taxon>
        <taxon>Oscillatoriales</taxon>
        <taxon>Oscillatoriaceae</taxon>
        <taxon>Oxynema</taxon>
        <taxon>Oxynema aestuarii</taxon>
    </lineage>
</organism>
<evidence type="ECO:0000259" key="1">
    <source>
        <dbReference type="Pfam" id="PF09423"/>
    </source>
</evidence>
<feature type="domain" description="PhoD-like phosphatase metallophosphatase" evidence="1">
    <location>
        <begin position="285"/>
        <end position="583"/>
    </location>
</feature>